<evidence type="ECO:0000256" key="3">
    <source>
        <dbReference type="ARBA" id="ARBA00022989"/>
    </source>
</evidence>
<keyword evidence="4 5" id="KW-0472">Membrane</keyword>
<feature type="transmembrane region" description="Helical" evidence="5">
    <location>
        <begin position="182"/>
        <end position="204"/>
    </location>
</feature>
<keyword evidence="2 5" id="KW-0812">Transmembrane</keyword>
<organism evidence="6 7">
    <name type="scientific">Pseudoduganella aquatica</name>
    <dbReference type="NCBI Taxonomy" id="2660641"/>
    <lineage>
        <taxon>Bacteria</taxon>
        <taxon>Pseudomonadati</taxon>
        <taxon>Pseudomonadota</taxon>
        <taxon>Betaproteobacteria</taxon>
        <taxon>Burkholderiales</taxon>
        <taxon>Oxalobacteraceae</taxon>
        <taxon>Telluria group</taxon>
        <taxon>Pseudoduganella</taxon>
    </lineage>
</organism>
<evidence type="ECO:0000256" key="2">
    <source>
        <dbReference type="ARBA" id="ARBA00022692"/>
    </source>
</evidence>
<feature type="transmembrane region" description="Helical" evidence="5">
    <location>
        <begin position="96"/>
        <end position="115"/>
    </location>
</feature>
<dbReference type="InterPro" id="IPR052951">
    <property type="entry name" value="Tellurite_res_ion_channel"/>
</dbReference>
<feature type="transmembrane region" description="Helical" evidence="5">
    <location>
        <begin position="216"/>
        <end position="234"/>
    </location>
</feature>
<feature type="transmembrane region" description="Helical" evidence="5">
    <location>
        <begin position="53"/>
        <end position="75"/>
    </location>
</feature>
<feature type="transmembrane region" description="Helical" evidence="5">
    <location>
        <begin position="298"/>
        <end position="317"/>
    </location>
</feature>
<dbReference type="RefSeq" id="WP_161072403.1">
    <property type="nucleotide sequence ID" value="NZ_CP086370.1"/>
</dbReference>
<feature type="transmembrane region" description="Helical" evidence="5">
    <location>
        <begin position="121"/>
        <end position="142"/>
    </location>
</feature>
<dbReference type="CDD" id="cd09323">
    <property type="entry name" value="TDT_SLAC1_like"/>
    <property type="match status" value="1"/>
</dbReference>
<evidence type="ECO:0000256" key="4">
    <source>
        <dbReference type="ARBA" id="ARBA00023136"/>
    </source>
</evidence>
<evidence type="ECO:0000256" key="1">
    <source>
        <dbReference type="ARBA" id="ARBA00004141"/>
    </source>
</evidence>
<proteinExistence type="predicted"/>
<sequence length="331" mass="34765">MQAANPNISAAALPAGRSSIQHLPVNLFASVMGLSGLALAWRLAAKTFGADIAIANGIGMLAITAFLLLAAGYLVKAASYPDAVCKEFTHPVAGNFFGTITISLLLLSTLLDRYSPVLQQAVWTMGVASTIVLSFIVVNRLLRGSAATGSAVPAWLIPGVATLDIAVTGATMPMPWAYEVNMLAVAIGSVLAVVFFVLIFSRLVHSEALPAGMTPSLMILIAPFEVGFLAYVNLMHQADMFASMLFYFGLFMFVVVSLRVFRPSVRFAASWWAIGFPLAALSNAALKYADATGSGVHAVLAAALLAFLTGAIATLLVRTLHALFTGKLLTA</sequence>
<evidence type="ECO:0000313" key="6">
    <source>
        <dbReference type="EMBL" id="MYN08065.1"/>
    </source>
</evidence>
<dbReference type="EMBL" id="WWCU01000011">
    <property type="protein sequence ID" value="MYN08065.1"/>
    <property type="molecule type" value="Genomic_DNA"/>
</dbReference>
<dbReference type="InterPro" id="IPR038665">
    <property type="entry name" value="Voltage-dep_anion_channel_sf"/>
</dbReference>
<feature type="transmembrane region" description="Helical" evidence="5">
    <location>
        <begin position="268"/>
        <end position="286"/>
    </location>
</feature>
<comment type="caution">
    <text evidence="6">The sequence shown here is derived from an EMBL/GenBank/DDBJ whole genome shotgun (WGS) entry which is preliminary data.</text>
</comment>
<gene>
    <name evidence="6" type="ORF">GTP77_12055</name>
</gene>
<dbReference type="PANTHER" id="PTHR37955">
    <property type="entry name" value="TELLURITE RESISTANCE PROTEIN TEHA"/>
    <property type="match status" value="1"/>
</dbReference>
<name>A0A7X4KMP5_9BURK</name>
<feature type="transmembrane region" description="Helical" evidence="5">
    <location>
        <begin position="240"/>
        <end position="261"/>
    </location>
</feature>
<dbReference type="AlphaFoldDB" id="A0A7X4KMP5"/>
<dbReference type="InterPro" id="IPR004695">
    <property type="entry name" value="SLAC1/Mae1/Ssu1/TehA"/>
</dbReference>
<feature type="transmembrane region" description="Helical" evidence="5">
    <location>
        <begin position="23"/>
        <end position="41"/>
    </location>
</feature>
<keyword evidence="7" id="KW-1185">Reference proteome</keyword>
<comment type="subcellular location">
    <subcellularLocation>
        <location evidence="1">Membrane</location>
        <topology evidence="1">Multi-pass membrane protein</topology>
    </subcellularLocation>
</comment>
<reference evidence="6 7" key="1">
    <citation type="submission" date="2019-12" db="EMBL/GenBank/DDBJ databases">
        <title>Novel species isolated from a subtropical stream in China.</title>
        <authorList>
            <person name="Lu H."/>
        </authorList>
    </citation>
    <scope>NUCLEOTIDE SEQUENCE [LARGE SCALE GENOMIC DNA]</scope>
    <source>
        <strain evidence="6 7">FT127W</strain>
    </source>
</reference>
<dbReference type="GO" id="GO:0005886">
    <property type="term" value="C:plasma membrane"/>
    <property type="evidence" value="ECO:0007669"/>
    <property type="project" value="TreeGrafter"/>
</dbReference>
<dbReference type="PANTHER" id="PTHR37955:SF1">
    <property type="entry name" value="DEP DOMAIN-CONTAINING PROTEIN"/>
    <property type="match status" value="1"/>
</dbReference>
<evidence type="ECO:0000313" key="7">
    <source>
        <dbReference type="Proteomes" id="UP000450676"/>
    </source>
</evidence>
<dbReference type="GO" id="GO:0046583">
    <property type="term" value="F:monoatomic cation efflux transmembrane transporter activity"/>
    <property type="evidence" value="ECO:0007669"/>
    <property type="project" value="TreeGrafter"/>
</dbReference>
<dbReference type="Proteomes" id="UP000450676">
    <property type="component" value="Unassembled WGS sequence"/>
</dbReference>
<feature type="transmembrane region" description="Helical" evidence="5">
    <location>
        <begin position="154"/>
        <end position="176"/>
    </location>
</feature>
<protein>
    <submittedName>
        <fullName evidence="6">C4-dicarboxylate ABC transporter</fullName>
    </submittedName>
</protein>
<dbReference type="Gene3D" id="1.50.10.150">
    <property type="entry name" value="Voltage-dependent anion channel"/>
    <property type="match status" value="1"/>
</dbReference>
<accession>A0A7X4KMP5</accession>
<evidence type="ECO:0000256" key="5">
    <source>
        <dbReference type="SAM" id="Phobius"/>
    </source>
</evidence>
<keyword evidence="3 5" id="KW-1133">Transmembrane helix</keyword>
<dbReference type="Pfam" id="PF03595">
    <property type="entry name" value="SLAC1"/>
    <property type="match status" value="1"/>
</dbReference>